<dbReference type="KEGG" id="samy:DB32_002407"/>
<evidence type="ECO:0000313" key="1">
    <source>
        <dbReference type="EMBL" id="AKF05258.1"/>
    </source>
</evidence>
<reference evidence="1 2" key="1">
    <citation type="submission" date="2015-03" db="EMBL/GenBank/DDBJ databases">
        <title>Genome assembly of Sandaracinus amylolyticus DSM 53668.</title>
        <authorList>
            <person name="Sharma G."/>
            <person name="Subramanian S."/>
        </authorList>
    </citation>
    <scope>NUCLEOTIDE SEQUENCE [LARGE SCALE GENOMIC DNA]</scope>
    <source>
        <strain evidence="1 2">DSM 53668</strain>
    </source>
</reference>
<dbReference type="Proteomes" id="UP000034883">
    <property type="component" value="Chromosome"/>
</dbReference>
<name>A0A0F6W203_9BACT</name>
<sequence>MVVVVVGRFPPRERPTTTTTTTTLTLTWWCSCPFPHQLGPAHPSR</sequence>
<dbReference type="STRING" id="927083.DB32_002407"/>
<proteinExistence type="predicted"/>
<organism evidence="1 2">
    <name type="scientific">Sandaracinus amylolyticus</name>
    <dbReference type="NCBI Taxonomy" id="927083"/>
    <lineage>
        <taxon>Bacteria</taxon>
        <taxon>Pseudomonadati</taxon>
        <taxon>Myxococcota</taxon>
        <taxon>Polyangia</taxon>
        <taxon>Polyangiales</taxon>
        <taxon>Sandaracinaceae</taxon>
        <taxon>Sandaracinus</taxon>
    </lineage>
</organism>
<dbReference type="EMBL" id="CP011125">
    <property type="protein sequence ID" value="AKF05258.1"/>
    <property type="molecule type" value="Genomic_DNA"/>
</dbReference>
<keyword evidence="2" id="KW-1185">Reference proteome</keyword>
<protein>
    <submittedName>
        <fullName evidence="1">Uncharacterized protein</fullName>
    </submittedName>
</protein>
<accession>A0A0F6W203</accession>
<dbReference type="AlphaFoldDB" id="A0A0F6W203"/>
<evidence type="ECO:0000313" key="2">
    <source>
        <dbReference type="Proteomes" id="UP000034883"/>
    </source>
</evidence>
<gene>
    <name evidence="1" type="ORF">DB32_002407</name>
</gene>